<proteinExistence type="predicted"/>
<keyword evidence="3" id="KW-1185">Reference proteome</keyword>
<sequence>MSPLAGSHITEASASVILCHIGNLVGLGSDKLTPHYQERLDDLGSELSFVSVAENKYFANFWNEHTGPRLTATQIQKLLVIPKGLVTQKDYEKSKPGARIVSPRPLKERHHNGKQVDDLQPKLTVTELQKQFVVPKGFVTQKQYGKKAPGRITNSFTTGSYAGRLVEMMHYHQSEYSIWANAAFREVKILRSTEPTAVIEVMLISRNMRLQWAKCKVIFSNTTKPHFEPTLTKTRSLPADRDPPDNNGRIESMSLEDLGARERPSDRAGTWSEGSTSMDNISVAINNWSASLFRTGPGYLEGMPIKDSNSREGWRVFHKLQSMESDQERTVRRLSHVFNNTHSSKGDDISQEQGQEFSLYGEPAPRNGLFFRSLDMAVDASRFKGLSGSGGAILADDRSDQDMEINRAKNKGTNDAEMQVVNRTVSFASSIDSGSSKSGELQPLVPLNPLRATGRQQQESTTALSMAAEPGQTIDIIFSNLFNHSTLKVADRVEIHEPCRSVTLLGSDTGDCVWIVERYMIG</sequence>
<comment type="caution">
    <text evidence="2">The sequence shown here is derived from an EMBL/GenBank/DDBJ whole genome shotgun (WGS) entry which is preliminary data.</text>
</comment>
<dbReference type="EMBL" id="JAAAIM010000042">
    <property type="protein sequence ID" value="KAG0297026.1"/>
    <property type="molecule type" value="Genomic_DNA"/>
</dbReference>
<evidence type="ECO:0000313" key="2">
    <source>
        <dbReference type="EMBL" id="KAG0297026.1"/>
    </source>
</evidence>
<reference evidence="2 3" key="1">
    <citation type="journal article" date="2020" name="Fungal Divers.">
        <title>Resolving the Mortierellaceae phylogeny through synthesis of multi-gene phylogenetics and phylogenomics.</title>
        <authorList>
            <person name="Vandepol N."/>
            <person name="Liber J."/>
            <person name="Desiro A."/>
            <person name="Na H."/>
            <person name="Kennedy M."/>
            <person name="Barry K."/>
            <person name="Grigoriev I.V."/>
            <person name="Miller A.N."/>
            <person name="O'Donnell K."/>
            <person name="Stajich J.E."/>
            <person name="Bonito G."/>
        </authorList>
    </citation>
    <scope>NUCLEOTIDE SEQUENCE [LARGE SCALE GENOMIC DNA]</scope>
    <source>
        <strain evidence="2 3">AD045</strain>
    </source>
</reference>
<feature type="region of interest" description="Disordered" evidence="1">
    <location>
        <begin position="229"/>
        <end position="274"/>
    </location>
</feature>
<name>A0ABQ7KEA8_9FUNG</name>
<evidence type="ECO:0000256" key="1">
    <source>
        <dbReference type="SAM" id="MobiDB-lite"/>
    </source>
</evidence>
<evidence type="ECO:0000313" key="3">
    <source>
        <dbReference type="Proteomes" id="UP001194696"/>
    </source>
</evidence>
<dbReference type="Proteomes" id="UP001194696">
    <property type="component" value="Unassembled WGS sequence"/>
</dbReference>
<protein>
    <submittedName>
        <fullName evidence="2">Uncharacterized protein</fullName>
    </submittedName>
</protein>
<organism evidence="2 3">
    <name type="scientific">Linnemannia gamsii</name>
    <dbReference type="NCBI Taxonomy" id="64522"/>
    <lineage>
        <taxon>Eukaryota</taxon>
        <taxon>Fungi</taxon>
        <taxon>Fungi incertae sedis</taxon>
        <taxon>Mucoromycota</taxon>
        <taxon>Mortierellomycotina</taxon>
        <taxon>Mortierellomycetes</taxon>
        <taxon>Mortierellales</taxon>
        <taxon>Mortierellaceae</taxon>
        <taxon>Linnemannia</taxon>
    </lineage>
</organism>
<gene>
    <name evidence="2" type="ORF">BGZ96_007910</name>
</gene>
<accession>A0ABQ7KEA8</accession>